<reference evidence="2" key="1">
    <citation type="journal article" date="2024" name="Proc. Natl. Acad. Sci. U.S.A.">
        <title>Extraordinary preservation of gene collinearity over three hundred million years revealed in homosporous lycophytes.</title>
        <authorList>
            <person name="Li C."/>
            <person name="Wickell D."/>
            <person name="Kuo L.Y."/>
            <person name="Chen X."/>
            <person name="Nie B."/>
            <person name="Liao X."/>
            <person name="Peng D."/>
            <person name="Ji J."/>
            <person name="Jenkins J."/>
            <person name="Williams M."/>
            <person name="Shu S."/>
            <person name="Plott C."/>
            <person name="Barry K."/>
            <person name="Rajasekar S."/>
            <person name="Grimwood J."/>
            <person name="Han X."/>
            <person name="Sun S."/>
            <person name="Hou Z."/>
            <person name="He W."/>
            <person name="Dai G."/>
            <person name="Sun C."/>
            <person name="Schmutz J."/>
            <person name="Leebens-Mack J.H."/>
            <person name="Li F.W."/>
            <person name="Wang L."/>
        </authorList>
    </citation>
    <scope>NUCLEOTIDE SEQUENCE [LARGE SCALE GENOMIC DNA]</scope>
    <source>
        <strain evidence="2">cv. PW_Plant_1</strain>
    </source>
</reference>
<evidence type="ECO:0000313" key="1">
    <source>
        <dbReference type="EMBL" id="KAJ7556864.1"/>
    </source>
</evidence>
<keyword evidence="2" id="KW-1185">Reference proteome</keyword>
<sequence length="119" mass="13718">MDYKIDDNNTTLRSCALKGYTDICSCQSLISPQGLQIQNELELKPCSKTVNLLKDGRRVGPWLIFFLVLRTVLIHPLVLYNNFEFRRSNTERPTTVGQKTLTQAAGIEMIQYIFFEIRC</sequence>
<name>A0ACC2DRG9_DIPCM</name>
<comment type="caution">
    <text evidence="1">The sequence shown here is derived from an EMBL/GenBank/DDBJ whole genome shotgun (WGS) entry which is preliminary data.</text>
</comment>
<accession>A0ACC2DRG9</accession>
<dbReference type="EMBL" id="CM055096">
    <property type="protein sequence ID" value="KAJ7556864.1"/>
    <property type="molecule type" value="Genomic_DNA"/>
</dbReference>
<gene>
    <name evidence="1" type="ORF">O6H91_05G102300</name>
</gene>
<proteinExistence type="predicted"/>
<protein>
    <submittedName>
        <fullName evidence="1">Uncharacterized protein</fullName>
    </submittedName>
</protein>
<evidence type="ECO:0000313" key="2">
    <source>
        <dbReference type="Proteomes" id="UP001162992"/>
    </source>
</evidence>
<dbReference type="Proteomes" id="UP001162992">
    <property type="component" value="Chromosome 5"/>
</dbReference>
<organism evidence="1 2">
    <name type="scientific">Diphasiastrum complanatum</name>
    <name type="common">Issler's clubmoss</name>
    <name type="synonym">Lycopodium complanatum</name>
    <dbReference type="NCBI Taxonomy" id="34168"/>
    <lineage>
        <taxon>Eukaryota</taxon>
        <taxon>Viridiplantae</taxon>
        <taxon>Streptophyta</taxon>
        <taxon>Embryophyta</taxon>
        <taxon>Tracheophyta</taxon>
        <taxon>Lycopodiopsida</taxon>
        <taxon>Lycopodiales</taxon>
        <taxon>Lycopodiaceae</taxon>
        <taxon>Lycopodioideae</taxon>
        <taxon>Diphasiastrum</taxon>
    </lineage>
</organism>